<dbReference type="InterPro" id="IPR009097">
    <property type="entry name" value="Cyclic_Pdiesterase"/>
</dbReference>
<gene>
    <name evidence="1" type="ORF">ACFPK2_04180</name>
</gene>
<evidence type="ECO:0000313" key="1">
    <source>
        <dbReference type="EMBL" id="MFC5292185.1"/>
    </source>
</evidence>
<sequence>MAATSCSAIPRWGASGRRCDCLSRVCSRWKADLQSARNEAAGAGAWAIYDDDAVREAEIRRALDNASKNLRAVTLTFDAICSFDGPPMVLWASPRPSAVLRAIHGAIHAAINPTSCRPHYRPGAWKPHCTLGTQVRDDQREAALAFARRASSVFDVIFDSLD</sequence>
<proteinExistence type="predicted"/>
<keyword evidence="2" id="KW-1185">Reference proteome</keyword>
<dbReference type="SUPFAM" id="SSF55144">
    <property type="entry name" value="LigT-like"/>
    <property type="match status" value="1"/>
</dbReference>
<protein>
    <submittedName>
        <fullName evidence="1">2'-5' RNA ligase family protein</fullName>
    </submittedName>
</protein>
<reference evidence="2" key="1">
    <citation type="journal article" date="2019" name="Int. J. Syst. Evol. Microbiol.">
        <title>The Global Catalogue of Microorganisms (GCM) 10K type strain sequencing project: providing services to taxonomists for standard genome sequencing and annotation.</title>
        <authorList>
            <consortium name="The Broad Institute Genomics Platform"/>
            <consortium name="The Broad Institute Genome Sequencing Center for Infectious Disease"/>
            <person name="Wu L."/>
            <person name="Ma J."/>
        </authorList>
    </citation>
    <scope>NUCLEOTIDE SEQUENCE [LARGE SCALE GENOMIC DNA]</scope>
    <source>
        <strain evidence="2">CGMCC 1.15643</strain>
    </source>
</reference>
<evidence type="ECO:0000313" key="2">
    <source>
        <dbReference type="Proteomes" id="UP001595976"/>
    </source>
</evidence>
<dbReference type="Proteomes" id="UP001595976">
    <property type="component" value="Unassembled WGS sequence"/>
</dbReference>
<dbReference type="Gene3D" id="3.90.1140.10">
    <property type="entry name" value="Cyclic phosphodiesterase"/>
    <property type="match status" value="1"/>
</dbReference>
<organism evidence="1 2">
    <name type="scientific">Bosea minatitlanensis</name>
    <dbReference type="NCBI Taxonomy" id="128782"/>
    <lineage>
        <taxon>Bacteria</taxon>
        <taxon>Pseudomonadati</taxon>
        <taxon>Pseudomonadota</taxon>
        <taxon>Alphaproteobacteria</taxon>
        <taxon>Hyphomicrobiales</taxon>
        <taxon>Boseaceae</taxon>
        <taxon>Bosea</taxon>
    </lineage>
</organism>
<keyword evidence="1" id="KW-0436">Ligase</keyword>
<accession>A0ABW0F172</accession>
<name>A0ABW0F172_9HYPH</name>
<comment type="caution">
    <text evidence="1">The sequence shown here is derived from an EMBL/GenBank/DDBJ whole genome shotgun (WGS) entry which is preliminary data.</text>
</comment>
<dbReference type="GO" id="GO:0016874">
    <property type="term" value="F:ligase activity"/>
    <property type="evidence" value="ECO:0007669"/>
    <property type="project" value="UniProtKB-KW"/>
</dbReference>
<dbReference type="RefSeq" id="WP_158444944.1">
    <property type="nucleotide sequence ID" value="NZ_JAOAOS010000001.1"/>
</dbReference>
<dbReference type="Pfam" id="PF13563">
    <property type="entry name" value="2_5_RNA_ligase2"/>
    <property type="match status" value="1"/>
</dbReference>
<dbReference type="EMBL" id="JBHSLI010000001">
    <property type="protein sequence ID" value="MFC5292185.1"/>
    <property type="molecule type" value="Genomic_DNA"/>
</dbReference>